<protein>
    <submittedName>
        <fullName evidence="1">Putative type VI secretion protein VasB-1</fullName>
    </submittedName>
</protein>
<reference evidence="1 2" key="1">
    <citation type="submission" date="2017-10" db="EMBL/GenBank/DDBJ databases">
        <authorList>
            <person name="Banno H."/>
            <person name="Chua N.-H."/>
        </authorList>
    </citation>
    <scope>NUCLEOTIDE SEQUENCE [LARGE SCALE GENOMIC DNA]</scope>
    <source>
        <strain evidence="1">Vibrio tapetis CECT4600</strain>
    </source>
</reference>
<gene>
    <name evidence="1" type="primary">vasB</name>
    <name evidence="1" type="ORF">VTAP4600_B0567</name>
</gene>
<accession>A0A2N8ZJU6</accession>
<dbReference type="EMBL" id="LT960612">
    <property type="protein sequence ID" value="SON52178.1"/>
    <property type="molecule type" value="Genomic_DNA"/>
</dbReference>
<dbReference type="PANTHER" id="PTHR35564">
    <property type="match status" value="1"/>
</dbReference>
<name>A0A2N8ZJU6_9VIBR</name>
<dbReference type="RefSeq" id="WP_102524491.1">
    <property type="nucleotide sequence ID" value="NZ_LT960612.1"/>
</dbReference>
<dbReference type="AlphaFoldDB" id="A0A2N8ZJU6"/>
<dbReference type="OrthoDB" id="6191374at2"/>
<dbReference type="Pfam" id="PF06996">
    <property type="entry name" value="T6SS_TssG"/>
    <property type="match status" value="1"/>
</dbReference>
<dbReference type="InterPro" id="IPR010732">
    <property type="entry name" value="T6SS_TssG-like"/>
</dbReference>
<sequence>MQKSALERLATGQFHVELDKAWQMFKHRAEHRGIRPKLRFSAESLPAHYQTQVTSVSSDIQGHYVMKTPLMALAGSRGVMPRTMYRQALTAQFDLGDEAALDFFDSFNNRYFRLYCQTELKHDLCSQLEEETFSWNQHRQSVTTMLSSFGGQHEATDVVPKSHLIQYSGLLGLKLTCPHALKHLLEDYFGAQFVIEPSGLEYQPLTPCSLTQLGGRGQNRQLGMGALLGKHAPMVGQKLNIKLCPKNYRHYLSIRSDQKMIRAIEHLVRSYMGINIKYKLYMKVDSRYLPRVKLASSAESGLKVGQSAWMNSRTNQQQFVEMPLTASE</sequence>
<dbReference type="PANTHER" id="PTHR35564:SF4">
    <property type="entry name" value="CYTOPLASMIC PROTEIN"/>
    <property type="match status" value="1"/>
</dbReference>
<dbReference type="Proteomes" id="UP000235828">
    <property type="component" value="Chromosome B"/>
</dbReference>
<dbReference type="KEGG" id="vta:B0567"/>
<evidence type="ECO:0000313" key="2">
    <source>
        <dbReference type="Proteomes" id="UP000235828"/>
    </source>
</evidence>
<keyword evidence="2" id="KW-1185">Reference proteome</keyword>
<organism evidence="1 2">
    <name type="scientific">Vibrio tapetis subsp. tapetis</name>
    <dbReference type="NCBI Taxonomy" id="1671868"/>
    <lineage>
        <taxon>Bacteria</taxon>
        <taxon>Pseudomonadati</taxon>
        <taxon>Pseudomonadota</taxon>
        <taxon>Gammaproteobacteria</taxon>
        <taxon>Vibrionales</taxon>
        <taxon>Vibrionaceae</taxon>
        <taxon>Vibrio</taxon>
    </lineage>
</organism>
<proteinExistence type="predicted"/>
<evidence type="ECO:0000313" key="1">
    <source>
        <dbReference type="EMBL" id="SON52178.1"/>
    </source>
</evidence>